<evidence type="ECO:0000256" key="10">
    <source>
        <dbReference type="ARBA" id="ARBA00023273"/>
    </source>
</evidence>
<dbReference type="AlphaFoldDB" id="A0AA35X6F3"/>
<feature type="region of interest" description="Actin-binding" evidence="11">
    <location>
        <begin position="31"/>
        <end position="53"/>
    </location>
</feature>
<keyword evidence="9" id="KW-0206">Cytoskeleton</keyword>
<dbReference type="GO" id="GO:0016459">
    <property type="term" value="C:myosin complex"/>
    <property type="evidence" value="ECO:0007669"/>
    <property type="project" value="UniProtKB-KW"/>
</dbReference>
<evidence type="ECO:0000313" key="14">
    <source>
        <dbReference type="Proteomes" id="UP001174909"/>
    </source>
</evidence>
<evidence type="ECO:0000256" key="3">
    <source>
        <dbReference type="ARBA" id="ARBA00022490"/>
    </source>
</evidence>
<dbReference type="GO" id="GO:0042995">
    <property type="term" value="C:cell projection"/>
    <property type="evidence" value="ECO:0007669"/>
    <property type="project" value="UniProtKB-SubCell"/>
</dbReference>
<evidence type="ECO:0000256" key="8">
    <source>
        <dbReference type="ARBA" id="ARBA00023175"/>
    </source>
</evidence>
<comment type="caution">
    <text evidence="13">The sequence shown here is derived from an EMBL/GenBank/DDBJ whole genome shotgun (WGS) entry which is preliminary data.</text>
</comment>
<evidence type="ECO:0000259" key="12">
    <source>
        <dbReference type="PROSITE" id="PS51456"/>
    </source>
</evidence>
<organism evidence="13 14">
    <name type="scientific">Geodia barretti</name>
    <name type="common">Barrett's horny sponge</name>
    <dbReference type="NCBI Taxonomy" id="519541"/>
    <lineage>
        <taxon>Eukaryota</taxon>
        <taxon>Metazoa</taxon>
        <taxon>Porifera</taxon>
        <taxon>Demospongiae</taxon>
        <taxon>Heteroscleromorpha</taxon>
        <taxon>Tetractinellida</taxon>
        <taxon>Astrophorina</taxon>
        <taxon>Geodiidae</taxon>
        <taxon>Geodia</taxon>
    </lineage>
</organism>
<dbReference type="InterPro" id="IPR036961">
    <property type="entry name" value="Kinesin_motor_dom_sf"/>
</dbReference>
<evidence type="ECO:0000256" key="5">
    <source>
        <dbReference type="ARBA" id="ARBA00022741"/>
    </source>
</evidence>
<dbReference type="InterPro" id="IPR027417">
    <property type="entry name" value="P-loop_NTPase"/>
</dbReference>
<evidence type="ECO:0000256" key="9">
    <source>
        <dbReference type="ARBA" id="ARBA00023212"/>
    </source>
</evidence>
<evidence type="ECO:0000256" key="6">
    <source>
        <dbReference type="ARBA" id="ARBA00022840"/>
    </source>
</evidence>
<dbReference type="Pfam" id="PF00063">
    <property type="entry name" value="Myosin_head"/>
    <property type="match status" value="1"/>
</dbReference>
<evidence type="ECO:0000256" key="4">
    <source>
        <dbReference type="ARBA" id="ARBA00022737"/>
    </source>
</evidence>
<dbReference type="GO" id="GO:0000146">
    <property type="term" value="F:microfilament motor activity"/>
    <property type="evidence" value="ECO:0007669"/>
    <property type="project" value="TreeGrafter"/>
</dbReference>
<keyword evidence="10" id="KW-0966">Cell projection</keyword>
<evidence type="ECO:0000313" key="13">
    <source>
        <dbReference type="EMBL" id="CAI8039477.1"/>
    </source>
</evidence>
<dbReference type="EMBL" id="CASHTH010003043">
    <property type="protein sequence ID" value="CAI8039477.1"/>
    <property type="molecule type" value="Genomic_DNA"/>
</dbReference>
<feature type="domain" description="Myosin motor" evidence="12">
    <location>
        <begin position="1"/>
        <end position="120"/>
    </location>
</feature>
<comment type="similarity">
    <text evidence="11">Belongs to the TRAFAC class myosin-kinesin ATPase superfamily. Myosin family.</text>
</comment>
<dbReference type="PANTHER" id="PTHR46256">
    <property type="entry name" value="AGAP011099-PA"/>
    <property type="match status" value="1"/>
</dbReference>
<dbReference type="GO" id="GO:0004674">
    <property type="term" value="F:protein serine/threonine kinase activity"/>
    <property type="evidence" value="ECO:0007669"/>
    <property type="project" value="TreeGrafter"/>
</dbReference>
<dbReference type="GO" id="GO:0030832">
    <property type="term" value="P:regulation of actin filament length"/>
    <property type="evidence" value="ECO:0007669"/>
    <property type="project" value="TreeGrafter"/>
</dbReference>
<evidence type="ECO:0000256" key="11">
    <source>
        <dbReference type="PROSITE-ProRule" id="PRU00782"/>
    </source>
</evidence>
<keyword evidence="11" id="KW-0009">Actin-binding</keyword>
<dbReference type="InterPro" id="IPR001609">
    <property type="entry name" value="Myosin_head_motor_dom-like"/>
</dbReference>
<evidence type="ECO:0000256" key="2">
    <source>
        <dbReference type="ARBA" id="ARBA00004316"/>
    </source>
</evidence>
<dbReference type="Proteomes" id="UP001174909">
    <property type="component" value="Unassembled WGS sequence"/>
</dbReference>
<keyword evidence="8" id="KW-0505">Motor protein</keyword>
<reference evidence="13" key="1">
    <citation type="submission" date="2023-03" db="EMBL/GenBank/DDBJ databases">
        <authorList>
            <person name="Steffen K."/>
            <person name="Cardenas P."/>
        </authorList>
    </citation>
    <scope>NUCLEOTIDE SEQUENCE</scope>
</reference>
<protein>
    <submittedName>
        <fullName evidence="13">Unconventional myosin-Ia</fullName>
    </submittedName>
</protein>
<keyword evidence="4" id="KW-0677">Repeat</keyword>
<dbReference type="GO" id="GO:0005524">
    <property type="term" value="F:ATP binding"/>
    <property type="evidence" value="ECO:0007669"/>
    <property type="project" value="UniProtKB-KW"/>
</dbReference>
<evidence type="ECO:0000256" key="1">
    <source>
        <dbReference type="ARBA" id="ARBA00004245"/>
    </source>
</evidence>
<dbReference type="Gene3D" id="3.40.850.10">
    <property type="entry name" value="Kinesin motor domain"/>
    <property type="match status" value="1"/>
</dbReference>
<proteinExistence type="inferred from homology"/>
<dbReference type="InterPro" id="IPR052409">
    <property type="entry name" value="Myosin-III_kinase_activity"/>
</dbReference>
<keyword evidence="6" id="KW-0067">ATP-binding</keyword>
<dbReference type="PROSITE" id="PS51456">
    <property type="entry name" value="MYOSIN_MOTOR"/>
    <property type="match status" value="1"/>
</dbReference>
<dbReference type="SUPFAM" id="SSF52540">
    <property type="entry name" value="P-loop containing nucleoside triphosphate hydrolases"/>
    <property type="match status" value="1"/>
</dbReference>
<dbReference type="GO" id="GO:0003779">
    <property type="term" value="F:actin binding"/>
    <property type="evidence" value="ECO:0007669"/>
    <property type="project" value="UniProtKB-KW"/>
</dbReference>
<accession>A0AA35X6F3</accession>
<comment type="subcellular location">
    <subcellularLocation>
        <location evidence="2">Cell projection</location>
    </subcellularLocation>
    <subcellularLocation>
        <location evidence="1">Cytoplasm</location>
        <location evidence="1">Cytoskeleton</location>
    </subcellularLocation>
</comment>
<name>A0AA35X6F3_GEOBA</name>
<comment type="caution">
    <text evidence="11">Lacks conserved residue(s) required for the propagation of feature annotation.</text>
</comment>
<sequence>MCRITPAYLQQASNPDNEVATTYVQDYQSNVQESLCGLLQAQQHHVLCLSSNDKQTSGHFDKEVVGQQIQSMAIFETVDFMQCAYSRSQMFEVFIERYSFLVSRVGSPRSTARETTEVLY</sequence>
<evidence type="ECO:0000256" key="7">
    <source>
        <dbReference type="ARBA" id="ARBA00023123"/>
    </source>
</evidence>
<keyword evidence="14" id="KW-1185">Reference proteome</keyword>
<gene>
    <name evidence="13" type="ORF">GBAR_LOCUS21956</name>
</gene>
<keyword evidence="5" id="KW-0547">Nucleotide-binding</keyword>
<dbReference type="Gene3D" id="1.20.58.530">
    <property type="match status" value="1"/>
</dbReference>
<keyword evidence="3" id="KW-0963">Cytoplasm</keyword>
<keyword evidence="7 11" id="KW-0518">Myosin</keyword>
<dbReference type="PANTHER" id="PTHR46256:SF3">
    <property type="entry name" value="MYOSIN MOTOR DOMAIN-CONTAINING PROTEIN"/>
    <property type="match status" value="1"/>
</dbReference>